<dbReference type="PIRSF" id="PIRSF001293">
    <property type="entry name" value="ATP6V0A1"/>
    <property type="match status" value="1"/>
</dbReference>
<keyword evidence="6 13" id="KW-0375">Hydrogen ion transport</keyword>
<comment type="similarity">
    <text evidence="3 13">Belongs to the V-ATPase 116 kDa subunit family.</text>
</comment>
<dbReference type="PANTHER" id="PTHR11629:SF68">
    <property type="entry name" value="V-TYPE PROTON ATPASE 116 KDA SUBUNIT A 1"/>
    <property type="match status" value="1"/>
</dbReference>
<feature type="transmembrane region" description="Helical" evidence="13">
    <location>
        <begin position="634"/>
        <end position="658"/>
    </location>
</feature>
<dbReference type="GO" id="GO:0051117">
    <property type="term" value="F:ATPase binding"/>
    <property type="evidence" value="ECO:0007669"/>
    <property type="project" value="TreeGrafter"/>
</dbReference>
<dbReference type="GO" id="GO:0000220">
    <property type="term" value="C:vacuolar proton-transporting V-type ATPase, V0 domain"/>
    <property type="evidence" value="ECO:0007669"/>
    <property type="project" value="InterPro"/>
</dbReference>
<keyword evidence="15" id="KW-1185">Reference proteome</keyword>
<organism evidence="15 16">
    <name type="scientific">Alligator sinensis</name>
    <name type="common">Chinese alligator</name>
    <dbReference type="NCBI Taxonomy" id="38654"/>
    <lineage>
        <taxon>Eukaryota</taxon>
        <taxon>Metazoa</taxon>
        <taxon>Chordata</taxon>
        <taxon>Craniata</taxon>
        <taxon>Vertebrata</taxon>
        <taxon>Euteleostomi</taxon>
        <taxon>Archelosauria</taxon>
        <taxon>Archosauria</taxon>
        <taxon>Crocodylia</taxon>
        <taxon>Alligatoridae</taxon>
        <taxon>Alligatorinae</taxon>
        <taxon>Alligator</taxon>
    </lineage>
</organism>
<feature type="transmembrane region" description="Helical" evidence="13">
    <location>
        <begin position="569"/>
        <end position="593"/>
    </location>
</feature>
<keyword evidence="10 13" id="KW-0472">Membrane</keyword>
<dbReference type="Proteomes" id="UP000189705">
    <property type="component" value="Unplaced"/>
</dbReference>
<feature type="transmembrane region" description="Helical" evidence="13">
    <location>
        <begin position="736"/>
        <end position="759"/>
    </location>
</feature>
<evidence type="ECO:0000256" key="9">
    <source>
        <dbReference type="ARBA" id="ARBA00023065"/>
    </source>
</evidence>
<evidence type="ECO:0000256" key="13">
    <source>
        <dbReference type="RuleBase" id="RU361189"/>
    </source>
</evidence>
<keyword evidence="14" id="KW-0175">Coiled coil</keyword>
<comment type="function">
    <text evidence="13">Essential component of the vacuolar proton pump (V-ATPase), a multimeric enzyme that catalyzes the translocation of protons across the membranes. Required for assembly and activity of the V-ATPase.</text>
</comment>
<dbReference type="GO" id="GO:0007035">
    <property type="term" value="P:vacuolar acidification"/>
    <property type="evidence" value="ECO:0007669"/>
    <property type="project" value="TreeGrafter"/>
</dbReference>
<dbReference type="Pfam" id="PF01496">
    <property type="entry name" value="V_ATPase_I"/>
    <property type="match status" value="1"/>
</dbReference>
<dbReference type="GO" id="GO:0030665">
    <property type="term" value="C:clathrin-coated vesicle membrane"/>
    <property type="evidence" value="ECO:0007669"/>
    <property type="project" value="UniProtKB-SubCell"/>
</dbReference>
<evidence type="ECO:0000256" key="12">
    <source>
        <dbReference type="ARBA" id="ARBA00029431"/>
    </source>
</evidence>
<dbReference type="GO" id="GO:0046961">
    <property type="term" value="F:proton-transporting ATPase activity, rotational mechanism"/>
    <property type="evidence" value="ECO:0007669"/>
    <property type="project" value="InterPro"/>
</dbReference>
<dbReference type="eggNOG" id="KOG2189">
    <property type="taxonomic scope" value="Eukaryota"/>
</dbReference>
<keyword evidence="9 13" id="KW-0406">Ion transport</keyword>
<evidence type="ECO:0000313" key="16">
    <source>
        <dbReference type="RefSeq" id="XP_006026420.1"/>
    </source>
</evidence>
<evidence type="ECO:0000256" key="6">
    <source>
        <dbReference type="ARBA" id="ARBA00022781"/>
    </source>
</evidence>
<evidence type="ECO:0000256" key="14">
    <source>
        <dbReference type="SAM" id="Coils"/>
    </source>
</evidence>
<keyword evidence="8" id="KW-0770">Synapse</keyword>
<dbReference type="PANTHER" id="PTHR11629">
    <property type="entry name" value="VACUOLAR PROTON ATPASES"/>
    <property type="match status" value="1"/>
</dbReference>
<reference evidence="16" key="1">
    <citation type="submission" date="2025-08" db="UniProtKB">
        <authorList>
            <consortium name="RefSeq"/>
        </authorList>
    </citation>
    <scope>IDENTIFICATION</scope>
</reference>
<evidence type="ECO:0000256" key="10">
    <source>
        <dbReference type="ARBA" id="ARBA00023136"/>
    </source>
</evidence>
<dbReference type="GO" id="GO:0005886">
    <property type="term" value="C:plasma membrane"/>
    <property type="evidence" value="ECO:0007669"/>
    <property type="project" value="TreeGrafter"/>
</dbReference>
<feature type="transmembrane region" description="Helical" evidence="13">
    <location>
        <begin position="401"/>
        <end position="425"/>
    </location>
</feature>
<accession>A0A1U7RV11</accession>
<comment type="subcellular location">
    <subcellularLocation>
        <location evidence="12">Cytoplasmic vesicle</location>
        <location evidence="12">Clathrin-coated vesicle membrane</location>
        <topology evidence="12">Multi-pass membrane protein</topology>
    </subcellularLocation>
    <subcellularLocation>
        <location evidence="2">Cytoplasmic vesicle</location>
        <location evidence="2">Secretory vesicle</location>
        <location evidence="2">Synaptic vesicle membrane</location>
        <topology evidence="2">Multi-pass membrane protein</topology>
    </subcellularLocation>
    <subcellularLocation>
        <location evidence="1">Melanosome</location>
    </subcellularLocation>
</comment>
<dbReference type="KEGG" id="asn:102382487"/>
<evidence type="ECO:0000256" key="8">
    <source>
        <dbReference type="ARBA" id="ARBA00023018"/>
    </source>
</evidence>
<dbReference type="InterPro" id="IPR026028">
    <property type="entry name" value="V-type_ATPase_116kDa_su_euka"/>
</dbReference>
<feature type="coiled-coil region" evidence="14">
    <location>
        <begin position="94"/>
        <end position="128"/>
    </location>
</feature>
<evidence type="ECO:0000256" key="5">
    <source>
        <dbReference type="ARBA" id="ARBA00022692"/>
    </source>
</evidence>
<feature type="transmembrane region" description="Helical" evidence="13">
    <location>
        <begin position="445"/>
        <end position="464"/>
    </location>
</feature>
<evidence type="ECO:0000256" key="3">
    <source>
        <dbReference type="ARBA" id="ARBA00009904"/>
    </source>
</evidence>
<dbReference type="GO" id="GO:0030672">
    <property type="term" value="C:synaptic vesicle membrane"/>
    <property type="evidence" value="ECO:0007669"/>
    <property type="project" value="UniProtKB-SubCell"/>
</dbReference>
<sequence length="832" mass="95423">MGELFRSEEMTLAQLFLQSEAAYCCVSELGELGKVQFRDLNPDVNVFQRKFVNEVRRCEEMDRKLRFVEKEIKKANIPILDTGENPEVPFPRDMIDLEANFEKIENELKEINTNQEALKRNFLELTELKFILRKTQQFFDEMADPDLLEESSSLLDPSEVGRGAALRLGFVAGVINRERIPTFERMLWRVCRGNVFLRQAEIENPLEDPVTGDYVHKSVFIIFFQGDQLKNRVKKICEGFRASLYPCPETPQERKEMASGVNTRIEDLQMVLNQTEDHRQRVLQAAAKNIRVWFIKVRKMKAIYHTLNLCNIDVTQKCLIAEVWCPVADLDSIQFALRRGTEHSGSTVPSILNRMQTNQTPPTYNKTNKFTSGFQNIVDAYGIGTYREINPAPYTIITFPFLFAVMFGDFGHGILMTLIAMWMVLRESRILSQKNDNEMFSMIFSGRYIILLMGMFSTYTGLIYNDCFSKALNMFGSSWSVRPMFTNANWTDELLHRAPVLQLDPAVPGVFGGPYPFGIDPIWNIASNKLTFLNSFKMKMSVILGVIHMLFGVTLSLLNHIYFRKPLNIYLGFIPEIIFMLSLFGYLVILIFYKWTAYDAHTSKDAPSLLIHFINMFLFSYADPSNKMLYKGQQGLQSFLVVIAFLCVPWMLVVKPLVLRRQYLWRKHLGTHNFGGIRVGNGPTEEDAEIIQHDQLSTHSEEGEEFDFGDTVVHQAIHTIEFCLGCISNTASYLRLWALSLAHAQLSEVLWTMVIHVGLSVRSLAGGFGLFFIFAAFATLTVAILLIMEGLSAFLHALRLHWVEFQNKFYSGTGFKFLPFSFDSIREGKFDD</sequence>
<dbReference type="GeneID" id="102382487"/>
<dbReference type="GO" id="GO:0042470">
    <property type="term" value="C:melanosome"/>
    <property type="evidence" value="ECO:0007669"/>
    <property type="project" value="UniProtKB-SubCell"/>
</dbReference>
<dbReference type="RefSeq" id="XP_006026420.1">
    <property type="nucleotide sequence ID" value="XM_006026358.3"/>
</dbReference>
<gene>
    <name evidence="16" type="primary">ATP6V0A1</name>
</gene>
<keyword evidence="5 13" id="KW-0812">Transmembrane</keyword>
<feature type="transmembrane region" description="Helical" evidence="13">
    <location>
        <begin position="542"/>
        <end position="563"/>
    </location>
</feature>
<keyword evidence="7 13" id="KW-1133">Transmembrane helix</keyword>
<dbReference type="CTD" id="535"/>
<feature type="transmembrane region" description="Helical" evidence="13">
    <location>
        <begin position="765"/>
        <end position="788"/>
    </location>
</feature>
<protein>
    <recommendedName>
        <fullName evidence="13">V-type proton ATPase subunit a</fullName>
    </recommendedName>
</protein>
<evidence type="ECO:0000256" key="7">
    <source>
        <dbReference type="ARBA" id="ARBA00022989"/>
    </source>
</evidence>
<evidence type="ECO:0000256" key="2">
    <source>
        <dbReference type="ARBA" id="ARBA00004644"/>
    </source>
</evidence>
<evidence type="ECO:0000256" key="4">
    <source>
        <dbReference type="ARBA" id="ARBA00022448"/>
    </source>
</evidence>
<dbReference type="InterPro" id="IPR002490">
    <property type="entry name" value="V-ATPase_116kDa_su"/>
</dbReference>
<evidence type="ECO:0000256" key="1">
    <source>
        <dbReference type="ARBA" id="ARBA00004223"/>
    </source>
</evidence>
<keyword evidence="11" id="KW-0968">Cytoplasmic vesicle</keyword>
<evidence type="ECO:0000313" key="15">
    <source>
        <dbReference type="Proteomes" id="UP000189705"/>
    </source>
</evidence>
<evidence type="ECO:0000256" key="11">
    <source>
        <dbReference type="ARBA" id="ARBA00023329"/>
    </source>
</evidence>
<name>A0A1U7RV11_ALLSI</name>
<keyword evidence="4 13" id="KW-0813">Transport</keyword>
<proteinExistence type="inferred from homology"/>
<dbReference type="AlphaFoldDB" id="A0A1U7RV11"/>